<feature type="compositionally biased region" description="Polar residues" evidence="1">
    <location>
        <begin position="1"/>
        <end position="16"/>
    </location>
</feature>
<dbReference type="AlphaFoldDB" id="A0A3P6PFE1"/>
<feature type="compositionally biased region" description="Low complexity" evidence="1">
    <location>
        <begin position="113"/>
        <end position="125"/>
    </location>
</feature>
<sequence length="154" mass="16312">MPTRYSGNPKSSNLPPDSSAAANGGSGLNQISEEEEEEEEEDDADKDGKAHGRLRHDRCQNNRHSSNLNSHHSSSGARVDSSSDSDSSSVSSSEEDYFNRISKYPPRMDREPASPCSAASSSSPCGQSLSYADRSEDDEEGVGGGGVTASRSPL</sequence>
<protein>
    <submittedName>
        <fullName evidence="2">Uncharacterized protein</fullName>
    </submittedName>
</protein>
<name>A0A3P6PFE1_DIBLA</name>
<evidence type="ECO:0000256" key="1">
    <source>
        <dbReference type="SAM" id="MobiDB-lite"/>
    </source>
</evidence>
<proteinExistence type="predicted"/>
<reference evidence="2 3" key="1">
    <citation type="submission" date="2018-11" db="EMBL/GenBank/DDBJ databases">
        <authorList>
            <consortium name="Pathogen Informatics"/>
        </authorList>
    </citation>
    <scope>NUCLEOTIDE SEQUENCE [LARGE SCALE GENOMIC DNA]</scope>
</reference>
<evidence type="ECO:0000313" key="3">
    <source>
        <dbReference type="Proteomes" id="UP000281553"/>
    </source>
</evidence>
<feature type="region of interest" description="Disordered" evidence="1">
    <location>
        <begin position="1"/>
        <end position="154"/>
    </location>
</feature>
<gene>
    <name evidence="2" type="ORF">DILT_LOCUS183</name>
</gene>
<evidence type="ECO:0000313" key="2">
    <source>
        <dbReference type="EMBL" id="VDK30520.1"/>
    </source>
</evidence>
<dbReference type="Proteomes" id="UP000281553">
    <property type="component" value="Unassembled WGS sequence"/>
</dbReference>
<dbReference type="OrthoDB" id="10377600at2759"/>
<accession>A0A3P6PFE1</accession>
<feature type="non-terminal residue" evidence="2">
    <location>
        <position position="154"/>
    </location>
</feature>
<keyword evidence="3" id="KW-1185">Reference proteome</keyword>
<organism evidence="2 3">
    <name type="scientific">Dibothriocephalus latus</name>
    <name type="common">Fish tapeworm</name>
    <name type="synonym">Diphyllobothrium latum</name>
    <dbReference type="NCBI Taxonomy" id="60516"/>
    <lineage>
        <taxon>Eukaryota</taxon>
        <taxon>Metazoa</taxon>
        <taxon>Spiralia</taxon>
        <taxon>Lophotrochozoa</taxon>
        <taxon>Platyhelminthes</taxon>
        <taxon>Cestoda</taxon>
        <taxon>Eucestoda</taxon>
        <taxon>Diphyllobothriidea</taxon>
        <taxon>Diphyllobothriidae</taxon>
        <taxon>Dibothriocephalus</taxon>
    </lineage>
</organism>
<feature type="compositionally biased region" description="Acidic residues" evidence="1">
    <location>
        <begin position="32"/>
        <end position="45"/>
    </location>
</feature>
<dbReference type="EMBL" id="UYRU01000656">
    <property type="protein sequence ID" value="VDK30520.1"/>
    <property type="molecule type" value="Genomic_DNA"/>
</dbReference>
<feature type="compositionally biased region" description="Low complexity" evidence="1">
    <location>
        <begin position="62"/>
        <end position="92"/>
    </location>
</feature>